<evidence type="ECO:0000256" key="2">
    <source>
        <dbReference type="SAM" id="Phobius"/>
    </source>
</evidence>
<protein>
    <recommendedName>
        <fullName evidence="4">MSHA biogenesis protein MshJ</fullName>
    </recommendedName>
</protein>
<organism evidence="3">
    <name type="scientific">hydrothermal vent metagenome</name>
    <dbReference type="NCBI Taxonomy" id="652676"/>
    <lineage>
        <taxon>unclassified sequences</taxon>
        <taxon>metagenomes</taxon>
        <taxon>ecological metagenomes</taxon>
    </lineage>
</organism>
<evidence type="ECO:0008006" key="4">
    <source>
        <dbReference type="Google" id="ProtNLM"/>
    </source>
</evidence>
<feature type="transmembrane region" description="Helical" evidence="2">
    <location>
        <begin position="22"/>
        <end position="41"/>
    </location>
</feature>
<accession>A0A3B1APH7</accession>
<evidence type="ECO:0000313" key="3">
    <source>
        <dbReference type="EMBL" id="VAX07859.1"/>
    </source>
</evidence>
<dbReference type="AlphaFoldDB" id="A0A3B1APH7"/>
<feature type="coiled-coil region" evidence="1">
    <location>
        <begin position="55"/>
        <end position="101"/>
    </location>
</feature>
<keyword evidence="2" id="KW-0472">Membrane</keyword>
<keyword evidence="2" id="KW-0812">Transmembrane</keyword>
<proteinExistence type="predicted"/>
<reference evidence="3" key="1">
    <citation type="submission" date="2018-06" db="EMBL/GenBank/DDBJ databases">
        <authorList>
            <person name="Zhirakovskaya E."/>
        </authorList>
    </citation>
    <scope>NUCLEOTIDE SEQUENCE</scope>
</reference>
<name>A0A3B1APH7_9ZZZZ</name>
<evidence type="ECO:0000256" key="1">
    <source>
        <dbReference type="SAM" id="Coils"/>
    </source>
</evidence>
<keyword evidence="2" id="KW-1133">Transmembrane helix</keyword>
<keyword evidence="1" id="KW-0175">Coiled coil</keyword>
<dbReference type="EMBL" id="UOFY01000021">
    <property type="protein sequence ID" value="VAX07859.1"/>
    <property type="molecule type" value="Genomic_DNA"/>
</dbReference>
<dbReference type="GO" id="GO:0015628">
    <property type="term" value="P:protein secretion by the type II secretion system"/>
    <property type="evidence" value="ECO:0007669"/>
    <property type="project" value="InterPro"/>
</dbReference>
<sequence>MNAAWLKTYLVRFDALAPREQIAVSSLLLVSLLMFLYLLVLEPQMLQAQAMHKQIENTTLQVRASEQQIALLEKRLSQNPNAENQQLLARLQMQMQQLNLKLQMKVEGLIAPAQMAEVLEAVLTQTSALKLEKLNNLPVRPLLEENSDENEVTVREVGVYQHGLQIEFRGSYLQMLAYLKLLKALPWNFYWDSIEVTMDEYPQAQIVISVHTLSFTPGWIGV</sequence>
<gene>
    <name evidence="3" type="ORF">MNBD_GAMMA25-1127</name>
</gene>
<dbReference type="InterPro" id="IPR007690">
    <property type="entry name" value="T2SS_GspM"/>
</dbReference>
<dbReference type="Pfam" id="PF04612">
    <property type="entry name" value="T2SSM"/>
    <property type="match status" value="1"/>
</dbReference>
<dbReference type="GO" id="GO:0015627">
    <property type="term" value="C:type II protein secretion system complex"/>
    <property type="evidence" value="ECO:0007669"/>
    <property type="project" value="InterPro"/>
</dbReference>